<reference evidence="8 9" key="1">
    <citation type="submission" date="2014-08" db="EMBL/GenBank/DDBJ databases">
        <title>Whole genome shotgun sequence of Sphingomonas paucimobilis NBRC 13935.</title>
        <authorList>
            <person name="Hosoyama A."/>
            <person name="Hashimoto M."/>
            <person name="Hosoyama Y."/>
            <person name="Noguchi M."/>
            <person name="Uohara A."/>
            <person name="Ohji S."/>
            <person name="Katano-Makiyama Y."/>
            <person name="Ichikawa N."/>
            <person name="Kimura A."/>
            <person name="Yamazoe A."/>
            <person name="Fujita N."/>
        </authorList>
    </citation>
    <scope>NUCLEOTIDE SEQUENCE [LARGE SCALE GENOMIC DNA]</scope>
    <source>
        <strain evidence="8 9">NBRC 13935</strain>
    </source>
</reference>
<protein>
    <submittedName>
        <fullName evidence="8">DNA, contig: SP612</fullName>
    </submittedName>
</protein>
<dbReference type="InterPro" id="IPR000620">
    <property type="entry name" value="EamA_dom"/>
</dbReference>
<feature type="transmembrane region" description="Helical" evidence="6">
    <location>
        <begin position="173"/>
        <end position="192"/>
    </location>
</feature>
<feature type="domain" description="EamA" evidence="7">
    <location>
        <begin position="15"/>
        <end position="136"/>
    </location>
</feature>
<keyword evidence="9" id="KW-1185">Reference proteome</keyword>
<accession>A0A0C9N8V7</accession>
<dbReference type="GeneID" id="78526045"/>
<dbReference type="PANTHER" id="PTHR32322">
    <property type="entry name" value="INNER MEMBRANE TRANSPORTER"/>
    <property type="match status" value="1"/>
</dbReference>
<evidence type="ECO:0000256" key="4">
    <source>
        <dbReference type="ARBA" id="ARBA00022989"/>
    </source>
</evidence>
<comment type="caution">
    <text evidence="8">The sequence shown here is derived from an EMBL/GenBank/DDBJ whole genome shotgun (WGS) entry which is preliminary data.</text>
</comment>
<evidence type="ECO:0000313" key="8">
    <source>
        <dbReference type="EMBL" id="GAN12617.1"/>
    </source>
</evidence>
<feature type="transmembrane region" description="Helical" evidence="6">
    <location>
        <begin position="95"/>
        <end position="113"/>
    </location>
</feature>
<evidence type="ECO:0000256" key="2">
    <source>
        <dbReference type="ARBA" id="ARBA00007362"/>
    </source>
</evidence>
<feature type="transmembrane region" description="Helical" evidence="6">
    <location>
        <begin position="122"/>
        <end position="141"/>
    </location>
</feature>
<dbReference type="GO" id="GO:0016020">
    <property type="term" value="C:membrane"/>
    <property type="evidence" value="ECO:0007669"/>
    <property type="project" value="UniProtKB-SubCell"/>
</dbReference>
<feature type="transmembrane region" description="Helical" evidence="6">
    <location>
        <begin position="262"/>
        <end position="281"/>
    </location>
</feature>
<dbReference type="Pfam" id="PF00892">
    <property type="entry name" value="EamA"/>
    <property type="match status" value="1"/>
</dbReference>
<organism evidence="8 9">
    <name type="scientific">Sphingomonas paucimobilis NBRC 13935</name>
    <dbReference type="NCBI Taxonomy" id="1219050"/>
    <lineage>
        <taxon>Bacteria</taxon>
        <taxon>Pseudomonadati</taxon>
        <taxon>Pseudomonadota</taxon>
        <taxon>Alphaproteobacteria</taxon>
        <taxon>Sphingomonadales</taxon>
        <taxon>Sphingomonadaceae</taxon>
        <taxon>Sphingomonas</taxon>
    </lineage>
</organism>
<feature type="transmembrane region" description="Helical" evidence="6">
    <location>
        <begin position="71"/>
        <end position="89"/>
    </location>
</feature>
<evidence type="ECO:0000259" key="7">
    <source>
        <dbReference type="Pfam" id="PF00892"/>
    </source>
</evidence>
<evidence type="ECO:0000256" key="6">
    <source>
        <dbReference type="SAM" id="Phobius"/>
    </source>
</evidence>
<keyword evidence="5 6" id="KW-0472">Membrane</keyword>
<feature type="transmembrane region" description="Helical" evidence="6">
    <location>
        <begin position="233"/>
        <end position="256"/>
    </location>
</feature>
<dbReference type="EMBL" id="BBJS01000012">
    <property type="protein sequence ID" value="GAN12617.1"/>
    <property type="molecule type" value="Genomic_DNA"/>
</dbReference>
<evidence type="ECO:0000256" key="3">
    <source>
        <dbReference type="ARBA" id="ARBA00022692"/>
    </source>
</evidence>
<feature type="transmembrane region" description="Helical" evidence="6">
    <location>
        <begin position="147"/>
        <end position="166"/>
    </location>
</feature>
<proteinExistence type="inferred from homology"/>
<name>A0A0C9N8V7_SPHPI</name>
<sequence>MFYRHASALLPTTAFVLLWSSGAIVSEIGLQHGSPFALLILRYALAFTVLSAFAVWNGMLLPERGTRRRNALIGFLIAGLYSPCYLLALDKGITPGALATLLGVQPILTIFLTERRATGPRLLGLTCALVGLALVVSDGLASMRFDLLGLAFVGLSLAGITAGSILQKQEKQAPWVVLPMQYAVGLAFTVAVSPLGEFRASWDAGFMLPVLWLGLVISVGTTFLLYRLIARGNLVNVTSLFYLVPGVTAAMDWAFLGNPMSALMMGGLALVIVGLLIVFRYRAG</sequence>
<feature type="transmembrane region" description="Helical" evidence="6">
    <location>
        <begin position="36"/>
        <end position="59"/>
    </location>
</feature>
<comment type="similarity">
    <text evidence="2">Belongs to the EamA transporter family.</text>
</comment>
<dbReference type="InterPro" id="IPR037185">
    <property type="entry name" value="EmrE-like"/>
</dbReference>
<dbReference type="PANTHER" id="PTHR32322:SF2">
    <property type="entry name" value="EAMA DOMAIN-CONTAINING PROTEIN"/>
    <property type="match status" value="1"/>
</dbReference>
<keyword evidence="3 6" id="KW-0812">Transmembrane</keyword>
<dbReference type="RefSeq" id="WP_007404113.1">
    <property type="nucleotide sequence ID" value="NZ_BBJS01000012.1"/>
</dbReference>
<comment type="subcellular location">
    <subcellularLocation>
        <location evidence="1">Membrane</location>
        <topology evidence="1">Multi-pass membrane protein</topology>
    </subcellularLocation>
</comment>
<gene>
    <name evidence="8" type="ORF">SP6_12_00110</name>
</gene>
<dbReference type="InterPro" id="IPR050638">
    <property type="entry name" value="AA-Vitamin_Transporters"/>
</dbReference>
<feature type="transmembrane region" description="Helical" evidence="6">
    <location>
        <begin position="204"/>
        <end position="226"/>
    </location>
</feature>
<dbReference type="SUPFAM" id="SSF103481">
    <property type="entry name" value="Multidrug resistance efflux transporter EmrE"/>
    <property type="match status" value="2"/>
</dbReference>
<evidence type="ECO:0000313" key="9">
    <source>
        <dbReference type="Proteomes" id="UP000032025"/>
    </source>
</evidence>
<evidence type="ECO:0000256" key="1">
    <source>
        <dbReference type="ARBA" id="ARBA00004141"/>
    </source>
</evidence>
<keyword evidence="4 6" id="KW-1133">Transmembrane helix</keyword>
<evidence type="ECO:0000256" key="5">
    <source>
        <dbReference type="ARBA" id="ARBA00023136"/>
    </source>
</evidence>
<dbReference type="Proteomes" id="UP000032025">
    <property type="component" value="Unassembled WGS sequence"/>
</dbReference>
<dbReference type="AlphaFoldDB" id="A0A0C9N8V7"/>